<protein>
    <submittedName>
        <fullName evidence="2">Uncharacterized protein</fullName>
    </submittedName>
</protein>
<feature type="transmembrane region" description="Helical" evidence="1">
    <location>
        <begin position="7"/>
        <end position="27"/>
    </location>
</feature>
<comment type="caution">
    <text evidence="2">The sequence shown here is derived from an EMBL/GenBank/DDBJ whole genome shotgun (WGS) entry which is preliminary data.</text>
</comment>
<keyword evidence="1" id="KW-0812">Transmembrane</keyword>
<sequence>MIDIIRLMFEFGSLIVFSLLHIIIYPSFNYFSKEELVNWYRDKRDQIYLFAILLGPIHLTSIILQLVHKQDLYTIVSSITICALWVQHYVIIEANHAIIIKGVGSLEKAKRAIKNNNLIRIIILTFLLGWTILKTVQSTNFWLVTN</sequence>
<feature type="transmembrane region" description="Helical" evidence="1">
    <location>
        <begin position="47"/>
        <end position="67"/>
    </location>
</feature>
<feature type="transmembrane region" description="Helical" evidence="1">
    <location>
        <begin position="118"/>
        <end position="136"/>
    </location>
</feature>
<keyword evidence="3" id="KW-1185">Reference proteome</keyword>
<dbReference type="EMBL" id="ARZX01000011">
    <property type="protein sequence ID" value="EWH13396.1"/>
    <property type="molecule type" value="Genomic_DNA"/>
</dbReference>
<evidence type="ECO:0000313" key="2">
    <source>
        <dbReference type="EMBL" id="EWH13396.1"/>
    </source>
</evidence>
<evidence type="ECO:0000313" key="3">
    <source>
        <dbReference type="Proteomes" id="UP000019275"/>
    </source>
</evidence>
<gene>
    <name evidence="2" type="ORF">KLA_09709</name>
</gene>
<keyword evidence="1" id="KW-0472">Membrane</keyword>
<accession>A0ABN0RNN5</accession>
<dbReference type="Proteomes" id="UP000019275">
    <property type="component" value="Unassembled WGS sequence"/>
</dbReference>
<organism evidence="2 3">
    <name type="scientific">Cellulophaga geojensis KL-A</name>
    <dbReference type="NCBI Taxonomy" id="1328323"/>
    <lineage>
        <taxon>Bacteria</taxon>
        <taxon>Pseudomonadati</taxon>
        <taxon>Bacteroidota</taxon>
        <taxon>Flavobacteriia</taxon>
        <taxon>Flavobacteriales</taxon>
        <taxon>Flavobacteriaceae</taxon>
        <taxon>Cellulophaga</taxon>
    </lineage>
</organism>
<keyword evidence="1" id="KW-1133">Transmembrane helix</keyword>
<proteinExistence type="predicted"/>
<evidence type="ECO:0000256" key="1">
    <source>
        <dbReference type="SAM" id="Phobius"/>
    </source>
</evidence>
<name>A0ABN0RNN5_9FLAO</name>
<reference evidence="2 3" key="1">
    <citation type="journal article" date="2014" name="Genome Announc.">
        <title>Draft Genome Sequence of the Carrageenan-Degrading Bacterium Cellulophaga sp. Strain KL-A, Isolated from Decaying Marine Algae.</title>
        <authorList>
            <person name="Shan D."/>
            <person name="Ying J."/>
            <person name="Li X."/>
            <person name="Gao Z."/>
            <person name="Wei G."/>
            <person name="Shao Z."/>
        </authorList>
    </citation>
    <scope>NUCLEOTIDE SEQUENCE [LARGE SCALE GENOMIC DNA]</scope>
    <source>
        <strain evidence="2 3">KL-A</strain>
    </source>
</reference>